<comment type="caution">
    <text evidence="1">The sequence shown here is derived from an EMBL/GenBank/DDBJ whole genome shotgun (WGS) entry which is preliminary data.</text>
</comment>
<dbReference type="Proteomes" id="UP001551011">
    <property type="component" value="Unassembled WGS sequence"/>
</dbReference>
<evidence type="ECO:0000313" key="1">
    <source>
        <dbReference type="EMBL" id="MEU5714105.1"/>
    </source>
</evidence>
<dbReference type="Gene3D" id="3.40.50.720">
    <property type="entry name" value="NAD(P)-binding Rossmann-like Domain"/>
    <property type="match status" value="1"/>
</dbReference>
<dbReference type="Gene3D" id="3.90.25.10">
    <property type="entry name" value="UDP-galactose 4-epimerase, domain 1"/>
    <property type="match status" value="1"/>
</dbReference>
<accession>A0ABV3AQS8</accession>
<protein>
    <submittedName>
        <fullName evidence="1">NmrA family NAD(P)-binding protein</fullName>
    </submittedName>
</protein>
<dbReference type="RefSeq" id="WP_324608334.1">
    <property type="nucleotide sequence ID" value="NZ_JNWV01000085.1"/>
</dbReference>
<sequence length="87" mass="9484">MPYKAGLTTALAPKVPQQFTAVDDVGVVTSQAFSRLEEWIGRAMALAADELTPVRIAAFIESTLGPYVQVRSKLIRALNENFAFANE</sequence>
<name>A0ABV3AQS8_9ACTN</name>
<proteinExistence type="predicted"/>
<dbReference type="EMBL" id="JBFAEG010000074">
    <property type="protein sequence ID" value="MEU5714105.1"/>
    <property type="molecule type" value="Genomic_DNA"/>
</dbReference>
<organism evidence="1 2">
    <name type="scientific">Streptomyces flaveolus</name>
    <dbReference type="NCBI Taxonomy" id="67297"/>
    <lineage>
        <taxon>Bacteria</taxon>
        <taxon>Bacillati</taxon>
        <taxon>Actinomycetota</taxon>
        <taxon>Actinomycetes</taxon>
        <taxon>Kitasatosporales</taxon>
        <taxon>Streptomycetaceae</taxon>
        <taxon>Streptomyces</taxon>
    </lineage>
</organism>
<reference evidence="1 2" key="1">
    <citation type="submission" date="2024-06" db="EMBL/GenBank/DDBJ databases">
        <title>The Natural Products Discovery Center: Release of the First 8490 Sequenced Strains for Exploring Actinobacteria Biosynthetic Diversity.</title>
        <authorList>
            <person name="Kalkreuter E."/>
            <person name="Kautsar S.A."/>
            <person name="Yang D."/>
            <person name="Bader C.D."/>
            <person name="Teijaro C.N."/>
            <person name="Fluegel L."/>
            <person name="Davis C.M."/>
            <person name="Simpson J.R."/>
            <person name="Lauterbach L."/>
            <person name="Steele A.D."/>
            <person name="Gui C."/>
            <person name="Meng S."/>
            <person name="Li G."/>
            <person name="Viehrig K."/>
            <person name="Ye F."/>
            <person name="Su P."/>
            <person name="Kiefer A.F."/>
            <person name="Nichols A."/>
            <person name="Cepeda A.J."/>
            <person name="Yan W."/>
            <person name="Fan B."/>
            <person name="Jiang Y."/>
            <person name="Adhikari A."/>
            <person name="Zheng C.-J."/>
            <person name="Schuster L."/>
            <person name="Cowan T.M."/>
            <person name="Smanski M.J."/>
            <person name="Chevrette M.G."/>
            <person name="De Carvalho L.P.S."/>
            <person name="Shen B."/>
        </authorList>
    </citation>
    <scope>NUCLEOTIDE SEQUENCE [LARGE SCALE GENOMIC DNA]</scope>
    <source>
        <strain evidence="1 2">NPDC020594</strain>
    </source>
</reference>
<gene>
    <name evidence="1" type="ORF">AB0H04_46280</name>
</gene>
<keyword evidence="2" id="KW-1185">Reference proteome</keyword>
<evidence type="ECO:0000313" key="2">
    <source>
        <dbReference type="Proteomes" id="UP001551011"/>
    </source>
</evidence>